<dbReference type="RefSeq" id="WP_080319848.1">
    <property type="nucleotide sequence ID" value="NZ_MTBC01000011.1"/>
</dbReference>
<gene>
    <name evidence="2" type="ORF">BUL40_14120</name>
</gene>
<name>A0A1V6LPB6_9FLAO</name>
<evidence type="ECO:0000313" key="3">
    <source>
        <dbReference type="Proteomes" id="UP000191680"/>
    </source>
</evidence>
<comment type="caution">
    <text evidence="2">The sequence shown here is derived from an EMBL/GenBank/DDBJ whole genome shotgun (WGS) entry which is preliminary data.</text>
</comment>
<feature type="domain" description="Hypervirulence associated protein TUDOR" evidence="1">
    <location>
        <begin position="5"/>
        <end position="66"/>
    </location>
</feature>
<dbReference type="EMBL" id="MTBC01000011">
    <property type="protein sequence ID" value="OQD41816.1"/>
    <property type="molecule type" value="Genomic_DNA"/>
</dbReference>
<evidence type="ECO:0000259" key="1">
    <source>
        <dbReference type="Pfam" id="PF11160"/>
    </source>
</evidence>
<dbReference type="Proteomes" id="UP000191680">
    <property type="component" value="Unassembled WGS sequence"/>
</dbReference>
<dbReference type="InterPro" id="IPR021331">
    <property type="entry name" value="Hva1_TUDOR"/>
</dbReference>
<organism evidence="2 3">
    <name type="scientific">Croceivirga radicis</name>
    <dbReference type="NCBI Taxonomy" id="1929488"/>
    <lineage>
        <taxon>Bacteria</taxon>
        <taxon>Pseudomonadati</taxon>
        <taxon>Bacteroidota</taxon>
        <taxon>Flavobacteriia</taxon>
        <taxon>Flavobacteriales</taxon>
        <taxon>Flavobacteriaceae</taxon>
        <taxon>Croceivirga</taxon>
    </lineage>
</organism>
<dbReference type="OrthoDB" id="283968at2"/>
<keyword evidence="3" id="KW-1185">Reference proteome</keyword>
<dbReference type="Pfam" id="PF11160">
    <property type="entry name" value="Hva1_TUDOR"/>
    <property type="match status" value="1"/>
</dbReference>
<accession>A0A1V6LPB6</accession>
<proteinExistence type="predicted"/>
<dbReference type="AlphaFoldDB" id="A0A1V6LPB6"/>
<evidence type="ECO:0000313" key="2">
    <source>
        <dbReference type="EMBL" id="OQD41816.1"/>
    </source>
</evidence>
<protein>
    <recommendedName>
        <fullName evidence="1">Hypervirulence associated protein TUDOR domain-containing protein</fullName>
    </recommendedName>
</protein>
<reference evidence="2 3" key="1">
    <citation type="submission" date="2016-12" db="EMBL/GenBank/DDBJ databases">
        <authorList>
            <person name="Song W.-J."/>
            <person name="Kurnit D.M."/>
        </authorList>
    </citation>
    <scope>NUCLEOTIDE SEQUENCE [LARGE SCALE GENOMIC DNA]</scope>
    <source>
        <strain evidence="2 3">HSG9</strain>
    </source>
</reference>
<sequence>MIREGTTVKWKWGNGTAKGKVMETYITEVTKTINGNKVTRKGSTNDKALFIEQEDGDKVLKSESEVERS</sequence>